<reference evidence="1 2" key="1">
    <citation type="submission" date="2007-02" db="EMBL/GenBank/DDBJ databases">
        <authorList>
            <person name="DeShazer D."/>
            <person name="Woods D.E."/>
            <person name="Nierman W.C."/>
        </authorList>
    </citation>
    <scope>NUCLEOTIDE SEQUENCE [LARGE SCALE GENOMIC DNA]</scope>
    <source>
        <strain evidence="1 2">1106a</strain>
    </source>
</reference>
<dbReference type="Proteomes" id="UP000006738">
    <property type="component" value="Chromosome I"/>
</dbReference>
<sequence>MESRKRELTTNAPPIRRMRRVRRRDAPLARRCVAPSYPDARGRHPMIHSAFGNAAKSQRVV</sequence>
<name>A3NQ83_BURP0</name>
<evidence type="ECO:0000313" key="1">
    <source>
        <dbReference type="EMBL" id="ABN91170.1"/>
    </source>
</evidence>
<dbReference type="KEGG" id="bpl:BURPS1106A_0221"/>
<accession>A3NQ83</accession>
<dbReference type="EMBL" id="CP000572">
    <property type="protein sequence ID" value="ABN91170.1"/>
    <property type="molecule type" value="Genomic_DNA"/>
</dbReference>
<dbReference type="AlphaFoldDB" id="A3NQ83"/>
<gene>
    <name evidence="1" type="ordered locus">BURPS1106A_0221</name>
</gene>
<organism evidence="1 2">
    <name type="scientific">Burkholderia pseudomallei (strain 1106a)</name>
    <dbReference type="NCBI Taxonomy" id="357348"/>
    <lineage>
        <taxon>Bacteria</taxon>
        <taxon>Pseudomonadati</taxon>
        <taxon>Pseudomonadota</taxon>
        <taxon>Betaproteobacteria</taxon>
        <taxon>Burkholderiales</taxon>
        <taxon>Burkholderiaceae</taxon>
        <taxon>Burkholderia</taxon>
        <taxon>pseudomallei group</taxon>
    </lineage>
</organism>
<proteinExistence type="predicted"/>
<dbReference type="HOGENOM" id="CLU_2913584_0_0_4"/>
<protein>
    <submittedName>
        <fullName evidence="1">Uncharacterized protein</fullName>
    </submittedName>
</protein>
<evidence type="ECO:0000313" key="2">
    <source>
        <dbReference type="Proteomes" id="UP000006738"/>
    </source>
</evidence>